<gene>
    <name evidence="6" type="ORF">HMPREF0762_00987</name>
</gene>
<dbReference type="Gene3D" id="2.30.40.10">
    <property type="entry name" value="Urease, subunit C, domain 1"/>
    <property type="match status" value="1"/>
</dbReference>
<protein>
    <submittedName>
        <fullName evidence="6">Amidohydrolase family protein</fullName>
    </submittedName>
</protein>
<dbReference type="Gene3D" id="3.20.20.140">
    <property type="entry name" value="Metal-dependent hydrolases"/>
    <property type="match status" value="1"/>
</dbReference>
<accession>D0WGN3</accession>
<evidence type="ECO:0000256" key="2">
    <source>
        <dbReference type="ARBA" id="ARBA00022801"/>
    </source>
</evidence>
<dbReference type="InterPro" id="IPR011059">
    <property type="entry name" value="Metal-dep_hydrolase_composite"/>
</dbReference>
<dbReference type="eggNOG" id="COG0402">
    <property type="taxonomic scope" value="Bacteria"/>
</dbReference>
<dbReference type="GO" id="GO:0046872">
    <property type="term" value="F:metal ion binding"/>
    <property type="evidence" value="ECO:0007669"/>
    <property type="project" value="UniProtKB-KW"/>
</dbReference>
<reference evidence="6" key="1">
    <citation type="submission" date="2009-10" db="EMBL/GenBank/DDBJ databases">
        <authorList>
            <person name="Weinstock G."/>
            <person name="Sodergren E."/>
            <person name="Clifton S."/>
            <person name="Fulton L."/>
            <person name="Fulton B."/>
            <person name="Courtney L."/>
            <person name="Fronick C."/>
            <person name="Harrison M."/>
            <person name="Strong C."/>
            <person name="Farmer C."/>
            <person name="Delahaunty K."/>
            <person name="Markovic C."/>
            <person name="Hall O."/>
            <person name="Minx P."/>
            <person name="Tomlinson C."/>
            <person name="Mitreva M."/>
            <person name="Nelson J."/>
            <person name="Hou S."/>
            <person name="Wollam A."/>
            <person name="Pepin K.H."/>
            <person name="Johnson M."/>
            <person name="Bhonagiri V."/>
            <person name="Nash W.E."/>
            <person name="Warren W."/>
            <person name="Chinwalla A."/>
            <person name="Mardis E.R."/>
            <person name="Wilson R.K."/>
        </authorList>
    </citation>
    <scope>NUCLEOTIDE SEQUENCE [LARGE SCALE GENOMIC DNA]</scope>
    <source>
        <strain evidence="6">ATCC 700122</strain>
    </source>
</reference>
<keyword evidence="2" id="KW-0378">Hydrolase</keyword>
<feature type="domain" description="Amidohydrolase-related" evidence="4">
    <location>
        <begin position="76"/>
        <end position="445"/>
    </location>
</feature>
<evidence type="ECO:0000259" key="4">
    <source>
        <dbReference type="Pfam" id="PF01979"/>
    </source>
</evidence>
<dbReference type="Pfam" id="PF01979">
    <property type="entry name" value="Amidohydro_1"/>
    <property type="match status" value="1"/>
</dbReference>
<organism evidence="6 7">
    <name type="scientific">Slackia exigua (strain ATCC 700122 / DSM 15923 / CIP 105133 / JCM 11022 / KCTC 5966 / S-7)</name>
    <dbReference type="NCBI Taxonomy" id="649764"/>
    <lineage>
        <taxon>Bacteria</taxon>
        <taxon>Bacillati</taxon>
        <taxon>Actinomycetota</taxon>
        <taxon>Coriobacteriia</taxon>
        <taxon>Eggerthellales</taxon>
        <taxon>Eggerthellaceae</taxon>
        <taxon>Slackia</taxon>
    </lineage>
</organism>
<evidence type="ECO:0000313" key="7">
    <source>
        <dbReference type="Proteomes" id="UP000006001"/>
    </source>
</evidence>
<dbReference type="PANTHER" id="PTHR43794:SF11">
    <property type="entry name" value="AMIDOHYDROLASE-RELATED DOMAIN-CONTAINING PROTEIN"/>
    <property type="match status" value="1"/>
</dbReference>
<keyword evidence="3" id="KW-0862">Zinc</keyword>
<dbReference type="InterPro" id="IPR054418">
    <property type="entry name" value="MQNX/HUTI_composite_N"/>
</dbReference>
<evidence type="ECO:0000256" key="1">
    <source>
        <dbReference type="ARBA" id="ARBA00022723"/>
    </source>
</evidence>
<dbReference type="STRING" id="649764.HMPREF0762_00987"/>
<dbReference type="AlphaFoldDB" id="D0WGN3"/>
<dbReference type="SUPFAM" id="SSF51338">
    <property type="entry name" value="Composite domain of metallo-dependent hydrolases"/>
    <property type="match status" value="1"/>
</dbReference>
<dbReference type="GO" id="GO:0016810">
    <property type="term" value="F:hydrolase activity, acting on carbon-nitrogen (but not peptide) bonds"/>
    <property type="evidence" value="ECO:0007669"/>
    <property type="project" value="InterPro"/>
</dbReference>
<dbReference type="PANTHER" id="PTHR43794">
    <property type="entry name" value="AMINOHYDROLASE SSNA-RELATED"/>
    <property type="match status" value="1"/>
</dbReference>
<comment type="caution">
    <text evidence="6">The sequence shown here is derived from an EMBL/GenBank/DDBJ whole genome shotgun (WGS) entry which is preliminary data.</text>
</comment>
<feature type="domain" description="Aminodeoxyfutalosine deaminase/Imidazolonepropionase-like composite" evidence="5">
    <location>
        <begin position="42"/>
        <end position="65"/>
    </location>
</feature>
<dbReference type="HOGENOM" id="CLU_012358_2_0_11"/>
<name>D0WGN3_SLAES</name>
<dbReference type="EMBL" id="ACUX02000006">
    <property type="protein sequence ID" value="EEZ61646.1"/>
    <property type="molecule type" value="Genomic_DNA"/>
</dbReference>
<evidence type="ECO:0000259" key="5">
    <source>
        <dbReference type="Pfam" id="PF22039"/>
    </source>
</evidence>
<dbReference type="InterPro" id="IPR032466">
    <property type="entry name" value="Metal_Hydrolase"/>
</dbReference>
<dbReference type="InterPro" id="IPR006680">
    <property type="entry name" value="Amidohydro-rel"/>
</dbReference>
<evidence type="ECO:0000256" key="3">
    <source>
        <dbReference type="ARBA" id="ARBA00022833"/>
    </source>
</evidence>
<keyword evidence="7" id="KW-1185">Reference proteome</keyword>
<sequence>MLGWEPLAQPQSIAHVLMRYHIHMLLCAQHIIPVTAEPIEDGAVLVVDGRIVEIGSAQRLKSRHPSEEVRDFGQAVIMPGLVDLHTHLEYTALRGIVHDVPYAEWLAIEHKKADQMTRDERYDSAYLGCLEMIAGGVTTLAEFTSSGASCEALHDLGLRAHVYRSVGATDKNAVDIALDEALADVNRWRGGVDADRIAVGIAPKALHACHPTLFRKVNELAARENLPIAMHIAGSYEEYKYIKYGSTPLSVRGITRGEDTLTDRPTWLPTGVTPVNYALNWDAFSSPTNVLAVHCVHVDEDDVKKLKQYDVAVAVSTRCNAQLGMGLAPLQDFLSSGLRVGLGTDSPAATDTADMFIEMRLGMLIHRAVDRESFLSAQTMLELATIGGARALRMEDEIGSLDEGKRADLIVVDLSASRQTPLVDPVTAVVTGASASDVIYTMVGGMPLFDLRKRWAGGANVIDAARRCAKIRTRLKG</sequence>
<dbReference type="SUPFAM" id="SSF51556">
    <property type="entry name" value="Metallo-dependent hydrolases"/>
    <property type="match status" value="1"/>
</dbReference>
<keyword evidence="1" id="KW-0479">Metal-binding</keyword>
<dbReference type="Proteomes" id="UP000006001">
    <property type="component" value="Unassembled WGS sequence"/>
</dbReference>
<dbReference type="InterPro" id="IPR050287">
    <property type="entry name" value="MTA/SAH_deaminase"/>
</dbReference>
<evidence type="ECO:0000313" key="6">
    <source>
        <dbReference type="EMBL" id="EEZ61646.1"/>
    </source>
</evidence>
<proteinExistence type="predicted"/>
<dbReference type="Pfam" id="PF22039">
    <property type="entry name" value="HUTI_composite_bact"/>
    <property type="match status" value="1"/>
</dbReference>